<evidence type="ECO:0000313" key="1">
    <source>
        <dbReference type="EMBL" id="MBA9087448.1"/>
    </source>
</evidence>
<dbReference type="Proteomes" id="UP000567067">
    <property type="component" value="Unassembled WGS sequence"/>
</dbReference>
<sequence length="148" mass="17104">MVVDDISVKRMNILHKHPVDSTLPQFYMNLIPIFLNQNLPKSCLILSNWSLEKMLKAVYIKERGSIFPPYTLSLEILVDLTRNETGIDLDSVSLIQSVKYLANYPNQTSLQNMGFAQLQRIIRRVDELLCRLSPRVTNSLTERYSSIF</sequence>
<dbReference type="AlphaFoldDB" id="A0A7W3SWJ8"/>
<comment type="caution">
    <text evidence="1">The sequence shown here is derived from an EMBL/GenBank/DDBJ whole genome shotgun (WGS) entry which is preliminary data.</text>
</comment>
<dbReference type="EMBL" id="JACJIP010000030">
    <property type="protein sequence ID" value="MBA9087448.1"/>
    <property type="molecule type" value="Genomic_DNA"/>
</dbReference>
<reference evidence="1 2" key="1">
    <citation type="submission" date="2020-08" db="EMBL/GenBank/DDBJ databases">
        <title>Genomic Encyclopedia of Type Strains, Phase III (KMG-III): the genomes of soil and plant-associated and newly described type strains.</title>
        <authorList>
            <person name="Whitman W."/>
        </authorList>
    </citation>
    <scope>NUCLEOTIDE SEQUENCE [LARGE SCALE GENOMIC DNA]</scope>
    <source>
        <strain evidence="1 2">CECT 8693</strain>
    </source>
</reference>
<organism evidence="1 2">
    <name type="scientific">Fontibacillus solani</name>
    <dbReference type="NCBI Taxonomy" id="1572857"/>
    <lineage>
        <taxon>Bacteria</taxon>
        <taxon>Bacillati</taxon>
        <taxon>Bacillota</taxon>
        <taxon>Bacilli</taxon>
        <taxon>Bacillales</taxon>
        <taxon>Paenibacillaceae</taxon>
        <taxon>Fontibacillus</taxon>
    </lineage>
</organism>
<proteinExistence type="predicted"/>
<name>A0A7W3SWJ8_9BACL</name>
<protein>
    <submittedName>
        <fullName evidence="1">Uncharacterized protein</fullName>
    </submittedName>
</protein>
<keyword evidence="2" id="KW-1185">Reference proteome</keyword>
<gene>
    <name evidence="1" type="ORF">FHR92_003933</name>
</gene>
<evidence type="ECO:0000313" key="2">
    <source>
        <dbReference type="Proteomes" id="UP000567067"/>
    </source>
</evidence>
<accession>A0A7W3SWJ8</accession>